<dbReference type="InterPro" id="IPR007110">
    <property type="entry name" value="Ig-like_dom"/>
</dbReference>
<dbReference type="Pfam" id="PF07686">
    <property type="entry name" value="V-set"/>
    <property type="match status" value="1"/>
</dbReference>
<feature type="domain" description="Ig-like" evidence="28">
    <location>
        <begin position="63"/>
        <end position="177"/>
    </location>
</feature>
<evidence type="ECO:0000256" key="20">
    <source>
        <dbReference type="ARBA" id="ARBA00044263"/>
    </source>
</evidence>
<dbReference type="GO" id="GO:0033165">
    <property type="term" value="C:interphotoreceptor matrix"/>
    <property type="evidence" value="ECO:0007669"/>
    <property type="project" value="UniProtKB-SubCell"/>
</dbReference>
<accession>A0A6P9DMJ0</accession>
<dbReference type="SMART" id="SM00409">
    <property type="entry name" value="IG"/>
    <property type="match status" value="1"/>
</dbReference>
<dbReference type="GO" id="GO:0030246">
    <property type="term" value="F:carbohydrate binding"/>
    <property type="evidence" value="ECO:0007669"/>
    <property type="project" value="UniProtKB-KW"/>
</dbReference>
<dbReference type="CDD" id="cd03588">
    <property type="entry name" value="CLECT_CSPGs"/>
    <property type="match status" value="1"/>
</dbReference>
<dbReference type="SUPFAM" id="SSF56436">
    <property type="entry name" value="C-type lectin-like"/>
    <property type="match status" value="3"/>
</dbReference>
<evidence type="ECO:0000256" key="2">
    <source>
        <dbReference type="ARBA" id="ARBA00004593"/>
    </source>
</evidence>
<sequence length="2843" mass="314601">MAGEEASFRVWKTQSGSGGKEVLGSGGFGEQVKMFKYFLWIYWTLSITCALRKVKVEKSPPVKGSLSGRATLPCFFSTLPTLPPSYHNVSEFLRIKWSKIEQDIGGKDLKETTVLVAQNGNIKIGQGYKGRVSVPSHPEDIGDASLTTVKLRASDAGIYRCDVMYGIEDTQDIVSLAVDGVVFHYRSSTSRYTLNFKQAQEICLKNGAVIANPEQLKAAYEDGFEQCDAGWLSDQSVRYPIRQPRVGCYGDMMGKEGVRSYGYRLSNETYDVYCYVGSINGDVFHVTSPNKVTFEEAQTLCEEQGAVLASVGDLHAAWRNGFDQCDYGWLADGSVRYPASVARIQCGGGLLGVRTLYRFENQTGFPYPDSKFDAYCFKHKENVTDSSMVELNIPLESGSAKSLNELNVIPPKTTLHPYVSSLTSEMVMVKQEKKAPRTINLSTLLPQTVTDISDLSKMTQTETVLSDLAEITPTQDISDLHEASSESPIEQIEVSPIRTSVDVVARSNLSVPLETKEETHIGTQPTKIPVEAKSDNKFTTVVIPKELLTSIYESVKKEDKEVLLPDQKLITSSTISKIDKIASSTAILDENATDTPDSVATSFESKIVSTPAYSTSFEIPVLTTTDKIRMVYSTDSVEKEEHTAAPVVSEKMKDTVTFIPIPTTSDVFSGSEVSTGKGNLFGSESATRHMPVATNVNEIEGFFTSYGPEVSSYHLITPTPDLQQETIETDAKYDWTNEENTTEQQPIFDISREDDPAMVTEGKTVEPEIDTEYFTSSTITAVSQPTGPPTEVLESQEEPPATSEVATENQSNIHVYVVAIPENDTDSLPGLWDLFGYHIPHELDEHPLDESTTEEPCTASPEDVGEDILIIDPFYPEIYHLDEDESEEVDCENTTAITTPPPLQFINGKQQVTTAPKDIKAEEARSDQILAHSKNVNFLHINETNMVSDNEFLATIQPNESTGDTAATQKLRVEYDMMEEVFSGDSETTHKVHEIIYLHGQSLSDNNEKLIQSETEHLEDLTAQPESISSASPHTTNMELKEDSEQLILTASTQDWLPHTTTVSLDPGDDITAQHDTSVLQGNYNTNVRHNILNSYINLLTTTSSTNLLNISEGSGAVQEDGYKSTSALIKPGRQEKHPSQDIFSSDGNPIPPKPMPSASQSSASLFKETMFIAEHSLVESFTTDSVTKIILSTTKNQINMEEDKKDSTSSMSLNMENSTAVNTENLFNNNEYLSDNIRVVSEGSIAVTQTISPLKTKEITENRLSINEESGDGEFWRKPNREILLGGPTSQVVSIDSQFLDAGFGRIDSITQATTQTSFPVRSEYGSSKGKEIGSNSSEPPLNHAIHTTSNHTMDVLDAELYGEATDTRIESQVSENETRASDKSEASVLLPFSDKSVVETNKEVITTITIQEQTNFFETSSMTNISPDINVGMKLIPESRETDRTAQHSSSTAEDSIVVTNNITLQKESSEFIVNEGMDSLQLEDRKNISPTTFAKTIDLVDIGSGEESVNDTSSMMQENYTPTEKEINSKLPLIELGSGEVDSITYFSTKKPVSSEVLEQGSKNQIKNKSEEPSMVFQHPLVTTLNISSTTIVTLVNQSITGEFVNKSKMEQEMPNVLETRASDKTPHLEAEMYYEENRKIIETESVTQQSGISGTSKFNPHAKELQFDINSVTESLQKYSPSYDKTASTLLIKAEKEEWLEEKTNPAKDSHTLPPPSTMYRPITTATNVPFLSKQGSENEFFMVHTTAPGNSATLKESSNALKLDTLLPKSSEELFSEEQHEEFEKHTDDSKSMLEDDLSSASDETFPVLPVVHSEASTINWFISEDDQNKEKSYQGEQNVLAATDGTSQGKAWMFVKHENKTSASKLFIEPPTTGTIETPDTTLLSKVLNDGSGEGSGWQGVIEKKPESFTQLPNWELSLLTHPPHYSDIESTGATMDASQKGPHTHTEKHEKTATSDSDISESFSYESSTNNIKDYEDLIPVAGFKRNYSDDISSFIDIIGTGHGVILDETTIIDVDNLKTNANIEDIIDHTTERPGRHSTYNIYTSAMKIQNTTPEMLIDDKITDNQRNSVGNKFIHSESMLSAHTPTLEVGSGDIAFFTTESAISQDPLKTSILLPTLPLLVSSTISSPISSNENTTDVGYGIEYKESEEMIQSKSEPPTPSDNQIVADESEIITMSGGGQVQLDKQKPVVLPSTLAYMPLKTGQTLTTHQPKESTASNQLVSQNVTKSKETSYKVYEGMKTELTNSIETVMKNLVLTTQIPKLPVTVHFLNGVSEHPEEIMQSSSSSTDSSKHGLPAPETFREVSADAAVTYKPVLEDLSNNTAFPNVELENSFLENITTSDGHVQETKEMPKDATEKTTVFEEFLSKGVVPSSFFHSDTEDLLEEETPEKLKELNQLDGNSADGSLLWIHSIPSSIPHESKTGGVFGADGEASVWPISPPPPADTIVKLQTAQPESTTISSNLVNEYSGPESISDYNKQTINTEDVNANELVTPPFLLLDVTNGSDFLIGQGEGSVEGSAIQIPGQDLCKSNPCLHGGTCYPRDSFYICTCMPGFSGDRCEVDIDECQSSPCRNGATCIDGVSTFTCLCLPSYVGALCEKDTETCDYGWHKFQGQCYKYFAHRRTWDAAERECRLQGAHLTSILSHEEQLFVNRIGHDYQWIGLNDKMYENDFRWTDGSVLQYENWRPKQPDSFFSSGEDCVVIIWHENGQWNDVPCNYHLTYTCKKGTVACGQPPVVENANTFGKMKPRYEINSLIRYHCKDGFIQRHVPIIRCQGNGRWDLPKITCMNPSSFQRTYSKKYYYKNSSPGKVNSFNSSKHFHRWIRTWQDSRR</sequence>
<dbReference type="PROSITE" id="PS50923">
    <property type="entry name" value="SUSHI"/>
    <property type="match status" value="1"/>
</dbReference>
<dbReference type="CDD" id="cd03520">
    <property type="entry name" value="Link_domain_CSPGs_modules_2_4"/>
    <property type="match status" value="1"/>
</dbReference>
<gene>
    <name evidence="32" type="primary">VCAN</name>
</gene>
<dbReference type="InterPro" id="IPR036179">
    <property type="entry name" value="Ig-like_dom_sf"/>
</dbReference>
<organism evidence="31 32">
    <name type="scientific">Pantherophis guttatus</name>
    <name type="common">Corn snake</name>
    <name type="synonym">Elaphe guttata</name>
    <dbReference type="NCBI Taxonomy" id="94885"/>
    <lineage>
        <taxon>Eukaryota</taxon>
        <taxon>Metazoa</taxon>
        <taxon>Chordata</taxon>
        <taxon>Craniata</taxon>
        <taxon>Vertebrata</taxon>
        <taxon>Euteleostomi</taxon>
        <taxon>Lepidosauria</taxon>
        <taxon>Squamata</taxon>
        <taxon>Bifurcata</taxon>
        <taxon>Unidentata</taxon>
        <taxon>Episquamata</taxon>
        <taxon>Toxicofera</taxon>
        <taxon>Serpentes</taxon>
        <taxon>Colubroidea</taxon>
        <taxon>Colubridae</taxon>
        <taxon>Colubrinae</taxon>
        <taxon>Pantherophis</taxon>
    </lineage>
</organism>
<dbReference type="InterPro" id="IPR001881">
    <property type="entry name" value="EGF-like_Ca-bd_dom"/>
</dbReference>
<dbReference type="GO" id="GO:0005509">
    <property type="term" value="F:calcium ion binding"/>
    <property type="evidence" value="ECO:0007669"/>
    <property type="project" value="InterPro"/>
</dbReference>
<comment type="caution">
    <text evidence="22">Lacks conserved residue(s) required for the propagation of feature annotation.</text>
</comment>
<evidence type="ECO:0000313" key="32">
    <source>
        <dbReference type="RefSeq" id="XP_034297124.1"/>
    </source>
</evidence>
<dbReference type="FunFam" id="2.10.70.10:FF:000003">
    <property type="entry name" value="Versican core protein"/>
    <property type="match status" value="1"/>
</dbReference>
<feature type="compositionally biased region" description="Basic and acidic residues" evidence="25">
    <location>
        <begin position="1706"/>
        <end position="1715"/>
    </location>
</feature>
<dbReference type="Pfam" id="PF00193">
    <property type="entry name" value="Xlink"/>
    <property type="match status" value="2"/>
</dbReference>
<dbReference type="PROSITE" id="PS00010">
    <property type="entry name" value="ASX_HYDROXYL"/>
    <property type="match status" value="1"/>
</dbReference>
<dbReference type="FunFam" id="2.10.25.10:FF:000006">
    <property type="entry name" value="Versican core protein-like isoform 1"/>
    <property type="match status" value="1"/>
</dbReference>
<feature type="domain" description="C-type lectin" evidence="27">
    <location>
        <begin position="2622"/>
        <end position="2736"/>
    </location>
</feature>
<dbReference type="Pfam" id="PF00008">
    <property type="entry name" value="EGF"/>
    <property type="match status" value="2"/>
</dbReference>
<feature type="disulfide bond" evidence="24">
    <location>
        <begin position="227"/>
        <end position="248"/>
    </location>
</feature>
<dbReference type="OrthoDB" id="9905227at2759"/>
<dbReference type="InterPro" id="IPR016186">
    <property type="entry name" value="C-type_lectin-like/link_sf"/>
</dbReference>
<feature type="domain" description="Link" evidence="30">
    <location>
        <begin position="181"/>
        <end position="276"/>
    </location>
</feature>
<dbReference type="PROSITE" id="PS00022">
    <property type="entry name" value="EGF_1"/>
    <property type="match status" value="2"/>
</dbReference>
<dbReference type="InterPro" id="IPR013106">
    <property type="entry name" value="Ig_V-set"/>
</dbReference>
<dbReference type="InterPro" id="IPR000742">
    <property type="entry name" value="EGF"/>
</dbReference>
<evidence type="ECO:0000256" key="8">
    <source>
        <dbReference type="ARBA" id="ARBA00022734"/>
    </source>
</evidence>
<evidence type="ECO:0000256" key="11">
    <source>
        <dbReference type="ARBA" id="ARBA00022974"/>
    </source>
</evidence>
<evidence type="ECO:0000256" key="7">
    <source>
        <dbReference type="ARBA" id="ARBA00022729"/>
    </source>
</evidence>
<evidence type="ECO:0000256" key="14">
    <source>
        <dbReference type="ARBA" id="ARBA00023273"/>
    </source>
</evidence>
<keyword evidence="16" id="KW-0393">Immunoglobulin domain</keyword>
<dbReference type="PANTHER" id="PTHR22804">
    <property type="entry name" value="AGGRECAN/VERSICAN PROTEOGLYCAN"/>
    <property type="match status" value="1"/>
</dbReference>
<dbReference type="PROSITE" id="PS50963">
    <property type="entry name" value="LINK_2"/>
    <property type="match status" value="2"/>
</dbReference>
<keyword evidence="8" id="KW-0430">Lectin</keyword>
<dbReference type="PROSITE" id="PS50835">
    <property type="entry name" value="IG_LIKE"/>
    <property type="match status" value="1"/>
</dbReference>
<feature type="domain" description="EGF-like" evidence="26">
    <location>
        <begin position="2535"/>
        <end position="2571"/>
    </location>
</feature>
<evidence type="ECO:0000259" key="30">
    <source>
        <dbReference type="PROSITE" id="PS50963"/>
    </source>
</evidence>
<protein>
    <recommendedName>
        <fullName evidence="18">Versican core protein</fullName>
    </recommendedName>
    <alternativeName>
        <fullName evidence="19">Chondroitin sulfate proteoglycan core protein 2</fullName>
    </alternativeName>
    <alternativeName>
        <fullName evidence="20">Large fibroblast proteoglycan</fullName>
    </alternativeName>
    <alternativeName>
        <fullName evidence="21">PG-M</fullName>
    </alternativeName>
</protein>
<dbReference type="GO" id="GO:0007155">
    <property type="term" value="P:cell adhesion"/>
    <property type="evidence" value="ECO:0007669"/>
    <property type="project" value="InterPro"/>
</dbReference>
<dbReference type="GO" id="GO:0045202">
    <property type="term" value="C:synapse"/>
    <property type="evidence" value="ECO:0007669"/>
    <property type="project" value="TreeGrafter"/>
</dbReference>
<keyword evidence="4" id="KW-0272">Extracellular matrix</keyword>
<keyword evidence="13" id="KW-0325">Glycoprotein</keyword>
<dbReference type="PROSITE" id="PS01186">
    <property type="entry name" value="EGF_2"/>
    <property type="match status" value="1"/>
</dbReference>
<dbReference type="FunFam" id="2.10.25.10:FF:000195">
    <property type="entry name" value="versican core protein-like"/>
    <property type="match status" value="1"/>
</dbReference>
<evidence type="ECO:0000259" key="29">
    <source>
        <dbReference type="PROSITE" id="PS50923"/>
    </source>
</evidence>
<feature type="disulfide bond" evidence="23">
    <location>
        <begin position="2771"/>
        <end position="2798"/>
    </location>
</feature>
<dbReference type="PROSITE" id="PS01241">
    <property type="entry name" value="LINK_1"/>
    <property type="match status" value="1"/>
</dbReference>
<dbReference type="FunFam" id="3.10.100.10:FF:000002">
    <property type="entry name" value="Hyaluronan proteoglycan link protein 1"/>
    <property type="match status" value="1"/>
</dbReference>
<dbReference type="SUPFAM" id="SSF48726">
    <property type="entry name" value="Immunoglobulin"/>
    <property type="match status" value="1"/>
</dbReference>
<dbReference type="FunFam" id="3.10.100.10:FF:000011">
    <property type="entry name" value="Aggrecan core protein"/>
    <property type="match status" value="1"/>
</dbReference>
<dbReference type="InterPro" id="IPR050691">
    <property type="entry name" value="Hyaluronan_bind_Proteoglycan"/>
</dbReference>
<evidence type="ECO:0000256" key="21">
    <source>
        <dbReference type="ARBA" id="ARBA00044266"/>
    </source>
</evidence>
<keyword evidence="5 22" id="KW-0245">EGF-like domain</keyword>
<feature type="disulfide bond" evidence="23">
    <location>
        <begin position="2742"/>
        <end position="2785"/>
    </location>
</feature>
<keyword evidence="7" id="KW-0732">Signal</keyword>
<dbReference type="RefSeq" id="XP_034297124.1">
    <property type="nucleotide sequence ID" value="XM_034441233.1"/>
</dbReference>
<dbReference type="SMART" id="SM00181">
    <property type="entry name" value="EGF"/>
    <property type="match status" value="2"/>
</dbReference>
<evidence type="ECO:0000256" key="6">
    <source>
        <dbReference type="ARBA" id="ARBA00022659"/>
    </source>
</evidence>
<feature type="domain" description="Link" evidence="30">
    <location>
        <begin position="282"/>
        <end position="378"/>
    </location>
</feature>
<dbReference type="PROSITE" id="PS01187">
    <property type="entry name" value="EGF_CA"/>
    <property type="match status" value="1"/>
</dbReference>
<feature type="region of interest" description="Disordered" evidence="25">
    <location>
        <begin position="1132"/>
        <end position="1161"/>
    </location>
</feature>
<dbReference type="InterPro" id="IPR000152">
    <property type="entry name" value="EGF-type_Asp/Asn_hydroxyl_site"/>
</dbReference>
<dbReference type="InterPro" id="IPR035976">
    <property type="entry name" value="Sushi/SCR/CCP_sf"/>
</dbReference>
<evidence type="ECO:0000256" key="22">
    <source>
        <dbReference type="PROSITE-ProRule" id="PRU00076"/>
    </source>
</evidence>
<dbReference type="Gene3D" id="2.10.25.10">
    <property type="entry name" value="Laminin"/>
    <property type="match status" value="2"/>
</dbReference>
<comment type="function">
    <text evidence="17">May play a role in intercellular signaling and in connecting cells with the extracellular matrix. May take part in the regulation of cell motility, growth and differentiation. Binds hyaluronic acid.</text>
</comment>
<keyword evidence="14" id="KW-0966">Cell projection</keyword>
<dbReference type="CTD" id="1462"/>
<feature type="domain" description="Sushi" evidence="29">
    <location>
        <begin position="2740"/>
        <end position="2800"/>
    </location>
</feature>
<evidence type="ECO:0000256" key="17">
    <source>
        <dbReference type="ARBA" id="ARBA00043896"/>
    </source>
</evidence>
<dbReference type="Proteomes" id="UP001652622">
    <property type="component" value="Unplaced"/>
</dbReference>
<dbReference type="Pfam" id="PF00059">
    <property type="entry name" value="Lectin_C"/>
    <property type="match status" value="1"/>
</dbReference>
<dbReference type="InterPro" id="IPR001304">
    <property type="entry name" value="C-type_lectin-like"/>
</dbReference>
<dbReference type="PANTHER" id="PTHR22804:SF6">
    <property type="entry name" value="VERSICAN CORE PROTEIN"/>
    <property type="match status" value="1"/>
</dbReference>
<evidence type="ECO:0000256" key="24">
    <source>
        <dbReference type="PROSITE-ProRule" id="PRU00323"/>
    </source>
</evidence>
<dbReference type="Gene3D" id="2.60.40.10">
    <property type="entry name" value="Immunoglobulins"/>
    <property type="match status" value="1"/>
</dbReference>
<feature type="region of interest" description="Disordered" evidence="25">
    <location>
        <begin position="1322"/>
        <end position="1341"/>
    </location>
</feature>
<feature type="domain" description="EGF-like" evidence="26">
    <location>
        <begin position="2573"/>
        <end position="2609"/>
    </location>
</feature>
<feature type="region of interest" description="Disordered" evidence="25">
    <location>
        <begin position="2286"/>
        <end position="2306"/>
    </location>
</feature>
<dbReference type="SMART" id="SM00179">
    <property type="entry name" value="EGF_CA"/>
    <property type="match status" value="2"/>
</dbReference>
<dbReference type="InterPro" id="IPR018097">
    <property type="entry name" value="EGF_Ca-bd_CS"/>
</dbReference>
<feature type="disulfide bond" evidence="22">
    <location>
        <begin position="2599"/>
        <end position="2608"/>
    </location>
</feature>
<dbReference type="SUPFAM" id="SSF57196">
    <property type="entry name" value="EGF/Laminin"/>
    <property type="match status" value="1"/>
</dbReference>
<dbReference type="FunFam" id="3.10.100.10:FF:000003">
    <property type="entry name" value="Versican core protein"/>
    <property type="match status" value="1"/>
</dbReference>
<dbReference type="GO" id="GO:0005540">
    <property type="term" value="F:hyaluronic acid binding"/>
    <property type="evidence" value="ECO:0007669"/>
    <property type="project" value="UniProtKB-KW"/>
</dbReference>
<feature type="compositionally biased region" description="Low complexity" evidence="25">
    <location>
        <begin position="1962"/>
        <end position="1973"/>
    </location>
</feature>
<dbReference type="PROSITE" id="PS50041">
    <property type="entry name" value="C_TYPE_LECTIN_2"/>
    <property type="match status" value="1"/>
</dbReference>
<evidence type="ECO:0000256" key="16">
    <source>
        <dbReference type="ARBA" id="ARBA00023319"/>
    </source>
</evidence>
<dbReference type="PROSITE" id="PS50026">
    <property type="entry name" value="EGF_3"/>
    <property type="match status" value="2"/>
</dbReference>
<comment type="subcellular location">
    <subcellularLocation>
        <location evidence="1">Cell projection</location>
        <location evidence="1">Cilium</location>
        <location evidence="1">Photoreceptor outer segment</location>
    </subcellularLocation>
    <subcellularLocation>
        <location evidence="2">Secreted</location>
        <location evidence="2">Extracellular space</location>
        <location evidence="2">Extracellular matrix</location>
        <location evidence="2">Interphotoreceptor matrix</location>
    </subcellularLocation>
</comment>
<evidence type="ECO:0000259" key="26">
    <source>
        <dbReference type="PROSITE" id="PS50026"/>
    </source>
</evidence>
<evidence type="ECO:0000256" key="18">
    <source>
        <dbReference type="ARBA" id="ARBA00044099"/>
    </source>
</evidence>
<evidence type="ECO:0000256" key="3">
    <source>
        <dbReference type="ARBA" id="ARBA00022525"/>
    </source>
</evidence>
<keyword evidence="9" id="KW-0677">Repeat</keyword>
<dbReference type="SUPFAM" id="SSF57535">
    <property type="entry name" value="Complement control module/SCR domain"/>
    <property type="match status" value="1"/>
</dbReference>
<dbReference type="PRINTS" id="PR01265">
    <property type="entry name" value="LINKMODULE"/>
</dbReference>
<keyword evidence="10" id="KW-0106">Calcium</keyword>
<dbReference type="InterPro" id="IPR018378">
    <property type="entry name" value="C-type_lectin_CS"/>
</dbReference>
<dbReference type="GO" id="GO:0072534">
    <property type="term" value="C:perineuronal net"/>
    <property type="evidence" value="ECO:0007669"/>
    <property type="project" value="TreeGrafter"/>
</dbReference>
<evidence type="ECO:0000259" key="28">
    <source>
        <dbReference type="PROSITE" id="PS50835"/>
    </source>
</evidence>
<dbReference type="FunFam" id="2.60.40.10:FF:000361">
    <property type="entry name" value="versican core protein-like"/>
    <property type="match status" value="1"/>
</dbReference>
<dbReference type="InterPro" id="IPR003599">
    <property type="entry name" value="Ig_sub"/>
</dbReference>
<dbReference type="GO" id="GO:0001501">
    <property type="term" value="P:skeletal system development"/>
    <property type="evidence" value="ECO:0007669"/>
    <property type="project" value="TreeGrafter"/>
</dbReference>
<dbReference type="InterPro" id="IPR033987">
    <property type="entry name" value="CSPG_CTLD"/>
</dbReference>
<dbReference type="GeneID" id="117679354"/>
<dbReference type="PROSITE" id="PS00615">
    <property type="entry name" value="C_TYPE_LECTIN_1"/>
    <property type="match status" value="1"/>
</dbReference>
<evidence type="ECO:0000256" key="12">
    <source>
        <dbReference type="ARBA" id="ARBA00023157"/>
    </source>
</evidence>
<dbReference type="GO" id="GO:0001750">
    <property type="term" value="C:photoreceptor outer segment"/>
    <property type="evidence" value="ECO:0007669"/>
    <property type="project" value="UniProtKB-SubCell"/>
</dbReference>
<keyword evidence="3" id="KW-0964">Secreted</keyword>
<feature type="compositionally biased region" description="Basic and acidic residues" evidence="25">
    <location>
        <begin position="1787"/>
        <end position="1799"/>
    </location>
</feature>
<evidence type="ECO:0000256" key="9">
    <source>
        <dbReference type="ARBA" id="ARBA00022737"/>
    </source>
</evidence>
<feature type="region of interest" description="Disordered" evidence="25">
    <location>
        <begin position="1706"/>
        <end position="1725"/>
    </location>
</feature>
<keyword evidence="12 22" id="KW-1015">Disulfide bond</keyword>
<evidence type="ECO:0000256" key="25">
    <source>
        <dbReference type="SAM" id="MobiDB-lite"/>
    </source>
</evidence>
<feature type="disulfide bond" evidence="22">
    <location>
        <begin position="2561"/>
        <end position="2570"/>
    </location>
</feature>
<dbReference type="SMART" id="SM00034">
    <property type="entry name" value="CLECT"/>
    <property type="match status" value="1"/>
</dbReference>
<dbReference type="InterPro" id="IPR000538">
    <property type="entry name" value="Link_dom"/>
</dbReference>
<feature type="disulfide bond" evidence="24">
    <location>
        <begin position="325"/>
        <end position="346"/>
    </location>
</feature>
<dbReference type="SMART" id="SM00445">
    <property type="entry name" value="LINK"/>
    <property type="match status" value="2"/>
</dbReference>
<evidence type="ECO:0000256" key="1">
    <source>
        <dbReference type="ARBA" id="ARBA00004504"/>
    </source>
</evidence>
<dbReference type="GO" id="GO:0002052">
    <property type="term" value="P:positive regulation of neuroblast proliferation"/>
    <property type="evidence" value="ECO:0007669"/>
    <property type="project" value="TreeGrafter"/>
</dbReference>
<evidence type="ECO:0000256" key="5">
    <source>
        <dbReference type="ARBA" id="ARBA00022536"/>
    </source>
</evidence>
<dbReference type="InterPro" id="IPR013783">
    <property type="entry name" value="Ig-like_fold"/>
</dbReference>
<evidence type="ECO:0000256" key="13">
    <source>
        <dbReference type="ARBA" id="ARBA00023180"/>
    </source>
</evidence>
<evidence type="ECO:0000256" key="23">
    <source>
        <dbReference type="PROSITE-ProRule" id="PRU00302"/>
    </source>
</evidence>
<feature type="compositionally biased region" description="Basic and acidic residues" evidence="25">
    <location>
        <begin position="1951"/>
        <end position="1960"/>
    </location>
</feature>
<dbReference type="GO" id="GO:0010001">
    <property type="term" value="P:glial cell differentiation"/>
    <property type="evidence" value="ECO:0007669"/>
    <property type="project" value="TreeGrafter"/>
</dbReference>
<proteinExistence type="predicted"/>
<dbReference type="GO" id="GO:0005615">
    <property type="term" value="C:extracellular space"/>
    <property type="evidence" value="ECO:0007669"/>
    <property type="project" value="TreeGrafter"/>
</dbReference>
<feature type="region of interest" description="Disordered" evidence="25">
    <location>
        <begin position="780"/>
        <end position="808"/>
    </location>
</feature>
<keyword evidence="6 23" id="KW-0768">Sushi</keyword>
<keyword evidence="31" id="KW-1185">Reference proteome</keyword>
<dbReference type="InterPro" id="IPR000436">
    <property type="entry name" value="Sushi_SCR_CCP_dom"/>
</dbReference>
<dbReference type="GO" id="GO:0007417">
    <property type="term" value="P:central nervous system development"/>
    <property type="evidence" value="ECO:0007669"/>
    <property type="project" value="TreeGrafter"/>
</dbReference>
<evidence type="ECO:0000256" key="15">
    <source>
        <dbReference type="ARBA" id="ARBA00023290"/>
    </source>
</evidence>
<evidence type="ECO:0000256" key="10">
    <source>
        <dbReference type="ARBA" id="ARBA00022837"/>
    </source>
</evidence>
<dbReference type="CDD" id="cd00054">
    <property type="entry name" value="EGF_CA"/>
    <property type="match status" value="2"/>
</dbReference>
<dbReference type="CDD" id="cd03517">
    <property type="entry name" value="Link_domain_CSPGs_modules_1_3"/>
    <property type="match status" value="1"/>
</dbReference>
<dbReference type="Pfam" id="PF00084">
    <property type="entry name" value="Sushi"/>
    <property type="match status" value="1"/>
</dbReference>
<dbReference type="CDD" id="cd05901">
    <property type="entry name" value="Ig_Versican"/>
    <property type="match status" value="1"/>
</dbReference>
<feature type="region of interest" description="Disordered" evidence="25">
    <location>
        <begin position="1936"/>
        <end position="1973"/>
    </location>
</feature>
<evidence type="ECO:0000256" key="4">
    <source>
        <dbReference type="ARBA" id="ARBA00022530"/>
    </source>
</evidence>
<dbReference type="CDD" id="cd00033">
    <property type="entry name" value="CCP"/>
    <property type="match status" value="1"/>
</dbReference>
<dbReference type="Gene3D" id="2.10.70.10">
    <property type="entry name" value="Complement Module, domain 1"/>
    <property type="match status" value="1"/>
</dbReference>
<evidence type="ECO:0000256" key="19">
    <source>
        <dbReference type="ARBA" id="ARBA00044230"/>
    </source>
</evidence>
<feature type="region of interest" description="Disordered" evidence="25">
    <location>
        <begin position="1779"/>
        <end position="1804"/>
    </location>
</feature>
<evidence type="ECO:0000313" key="31">
    <source>
        <dbReference type="Proteomes" id="UP001652622"/>
    </source>
</evidence>
<dbReference type="SMART" id="SM00032">
    <property type="entry name" value="CCP"/>
    <property type="match status" value="1"/>
</dbReference>
<dbReference type="InterPro" id="IPR016187">
    <property type="entry name" value="CTDL_fold"/>
</dbReference>
<keyword evidence="11" id="KW-0654">Proteoglycan</keyword>
<reference evidence="32" key="1">
    <citation type="submission" date="2025-08" db="UniProtKB">
        <authorList>
            <consortium name="RefSeq"/>
        </authorList>
    </citation>
    <scope>IDENTIFICATION</scope>
    <source>
        <tissue evidence="32">Blood</tissue>
    </source>
</reference>
<evidence type="ECO:0000259" key="27">
    <source>
        <dbReference type="PROSITE" id="PS50041"/>
    </source>
</evidence>
<dbReference type="Gene3D" id="3.10.100.10">
    <property type="entry name" value="Mannose-Binding Protein A, subunit A"/>
    <property type="match status" value="3"/>
</dbReference>
<name>A0A6P9DMJ0_PANGU</name>
<keyword evidence="15" id="KW-0373">Hyaluronic acid</keyword>